<dbReference type="InterPro" id="IPR005122">
    <property type="entry name" value="Uracil-DNA_glycosylase-like"/>
</dbReference>
<keyword evidence="5" id="KW-0227">DNA damage</keyword>
<keyword evidence="9" id="KW-0234">DNA repair</keyword>
<dbReference type="SMART" id="SM00987">
    <property type="entry name" value="UreE_C"/>
    <property type="match status" value="1"/>
</dbReference>
<keyword evidence="4" id="KW-0479">Metal-binding</keyword>
<proteinExistence type="inferred from homology"/>
<comment type="caution">
    <text evidence="11">The sequence shown here is derived from an EMBL/GenBank/DDBJ whole genome shotgun (WGS) entry which is preliminary data.</text>
</comment>
<dbReference type="InterPro" id="IPR051536">
    <property type="entry name" value="UDG_Type-4/5"/>
</dbReference>
<evidence type="ECO:0000313" key="12">
    <source>
        <dbReference type="Proteomes" id="UP000253420"/>
    </source>
</evidence>
<evidence type="ECO:0000256" key="4">
    <source>
        <dbReference type="ARBA" id="ARBA00022723"/>
    </source>
</evidence>
<evidence type="ECO:0000256" key="3">
    <source>
        <dbReference type="ARBA" id="ARBA00022485"/>
    </source>
</evidence>
<keyword evidence="6" id="KW-0378">Hydrolase</keyword>
<dbReference type="SUPFAM" id="SSF52141">
    <property type="entry name" value="Uracil-DNA glycosylase-like"/>
    <property type="match status" value="1"/>
</dbReference>
<sequence length="269" mass="30223">MMNDEAATPGVAASLHPARGFLEHPRQNGFSQHHSWFRKELVLLDKDPTRAAFEVHGGTAQEKLEELSRQSAGCTRCDLYRDATQTVFGEGSPDASIFFIGEQPGDKEDLAGSPFVGPAGAIFNKCLEEAGIDRTECYVTNAVKHFKFQLRGKRRIHQRPNAGEVQACRWWLEGELELVRPRLIVALGATAANALEPRKYKIMRDRGRIMPFTRVYALLLTVHPSYLLRVRNKADMAAQREQFVGDLRTAAEFVHETSRTPRHAIGTNR</sequence>
<keyword evidence="12" id="KW-1185">Reference proteome</keyword>
<dbReference type="Proteomes" id="UP000253420">
    <property type="component" value="Unassembled WGS sequence"/>
</dbReference>
<dbReference type="Gene3D" id="3.40.470.10">
    <property type="entry name" value="Uracil-DNA glycosylase-like domain"/>
    <property type="match status" value="1"/>
</dbReference>
<dbReference type="OrthoDB" id="5290748at2"/>
<organism evidence="11 12">
    <name type="scientific">Phyllobacterium salinisoli</name>
    <dbReference type="NCBI Taxonomy" id="1899321"/>
    <lineage>
        <taxon>Bacteria</taxon>
        <taxon>Pseudomonadati</taxon>
        <taxon>Pseudomonadota</taxon>
        <taxon>Alphaproteobacteria</taxon>
        <taxon>Hyphomicrobiales</taxon>
        <taxon>Phyllobacteriaceae</taxon>
        <taxon>Phyllobacterium</taxon>
    </lineage>
</organism>
<protein>
    <recommendedName>
        <fullName evidence="2">Type-4 uracil-DNA glycosylase</fullName>
    </recommendedName>
</protein>
<evidence type="ECO:0000256" key="1">
    <source>
        <dbReference type="ARBA" id="ARBA00006521"/>
    </source>
</evidence>
<feature type="domain" description="Uracil-DNA glycosylase-like" evidence="10">
    <location>
        <begin position="88"/>
        <end position="248"/>
    </location>
</feature>
<reference evidence="11 12" key="1">
    <citation type="submission" date="2018-07" db="EMBL/GenBank/DDBJ databases">
        <title>The draft genome of Phyllobacterium salinisoli.</title>
        <authorList>
            <person name="Liu L."/>
            <person name="Li L."/>
            <person name="Zhang X."/>
            <person name="Liang L."/>
        </authorList>
    </citation>
    <scope>NUCLEOTIDE SEQUENCE [LARGE SCALE GENOMIC DNA]</scope>
    <source>
        <strain evidence="11 12">LLAN61</strain>
    </source>
</reference>
<accession>A0A368K706</accession>
<dbReference type="SMART" id="SM00986">
    <property type="entry name" value="UDG"/>
    <property type="match status" value="1"/>
</dbReference>
<dbReference type="PANTHER" id="PTHR33693">
    <property type="entry name" value="TYPE-5 URACIL-DNA GLYCOSYLASE"/>
    <property type="match status" value="1"/>
</dbReference>
<evidence type="ECO:0000313" key="11">
    <source>
        <dbReference type="EMBL" id="RCS25119.1"/>
    </source>
</evidence>
<gene>
    <name evidence="11" type="ORF">DUT91_06755</name>
</gene>
<dbReference type="InterPro" id="IPR036895">
    <property type="entry name" value="Uracil-DNA_glycosylase-like_sf"/>
</dbReference>
<dbReference type="Pfam" id="PF03167">
    <property type="entry name" value="UDG"/>
    <property type="match status" value="1"/>
</dbReference>
<evidence type="ECO:0000256" key="6">
    <source>
        <dbReference type="ARBA" id="ARBA00022801"/>
    </source>
</evidence>
<dbReference type="NCBIfam" id="TIGR00758">
    <property type="entry name" value="UDG_fam4"/>
    <property type="match status" value="1"/>
</dbReference>
<keyword evidence="8" id="KW-0411">Iron-sulfur</keyword>
<keyword evidence="3" id="KW-0004">4Fe-4S</keyword>
<evidence type="ECO:0000259" key="10">
    <source>
        <dbReference type="SMART" id="SM00986"/>
    </source>
</evidence>
<dbReference type="PANTHER" id="PTHR33693:SF9">
    <property type="entry name" value="TYPE-4 URACIL-DNA GLYCOSYLASE"/>
    <property type="match status" value="1"/>
</dbReference>
<dbReference type="InterPro" id="IPR005273">
    <property type="entry name" value="Ura-DNA_glyco_family4"/>
</dbReference>
<evidence type="ECO:0000256" key="7">
    <source>
        <dbReference type="ARBA" id="ARBA00023004"/>
    </source>
</evidence>
<dbReference type="EMBL" id="QOZG01000002">
    <property type="protein sequence ID" value="RCS25119.1"/>
    <property type="molecule type" value="Genomic_DNA"/>
</dbReference>
<dbReference type="GO" id="GO:0006281">
    <property type="term" value="P:DNA repair"/>
    <property type="evidence" value="ECO:0007669"/>
    <property type="project" value="UniProtKB-KW"/>
</dbReference>
<comment type="similarity">
    <text evidence="1">Belongs to the uracil-DNA glycosylase (UDG) superfamily. Type 4 (UDGa) family.</text>
</comment>
<evidence type="ECO:0000256" key="8">
    <source>
        <dbReference type="ARBA" id="ARBA00023014"/>
    </source>
</evidence>
<name>A0A368K706_9HYPH</name>
<dbReference type="GO" id="GO:0097506">
    <property type="term" value="F:deaminated base DNA N-glycosylase activity"/>
    <property type="evidence" value="ECO:0007669"/>
    <property type="project" value="UniProtKB-ARBA"/>
</dbReference>
<dbReference type="GO" id="GO:0051539">
    <property type="term" value="F:4 iron, 4 sulfur cluster binding"/>
    <property type="evidence" value="ECO:0007669"/>
    <property type="project" value="UniProtKB-KW"/>
</dbReference>
<evidence type="ECO:0000256" key="5">
    <source>
        <dbReference type="ARBA" id="ARBA00022763"/>
    </source>
</evidence>
<dbReference type="NCBIfam" id="TIGR03914">
    <property type="entry name" value="UDG_fam_dom"/>
    <property type="match status" value="1"/>
</dbReference>
<dbReference type="CDD" id="cd10030">
    <property type="entry name" value="UDG-F4_TTUDGA_SPO1dp_like"/>
    <property type="match status" value="1"/>
</dbReference>
<evidence type="ECO:0000256" key="9">
    <source>
        <dbReference type="ARBA" id="ARBA00023204"/>
    </source>
</evidence>
<dbReference type="AlphaFoldDB" id="A0A368K706"/>
<keyword evidence="7" id="KW-0408">Iron</keyword>
<evidence type="ECO:0000256" key="2">
    <source>
        <dbReference type="ARBA" id="ARBA00019403"/>
    </source>
</evidence>
<dbReference type="GO" id="GO:0046872">
    <property type="term" value="F:metal ion binding"/>
    <property type="evidence" value="ECO:0007669"/>
    <property type="project" value="UniProtKB-KW"/>
</dbReference>